<sequence length="79" mass="8370">MERIHLHSSPIKDRMLLFLSSGSAAGGRNETVFSTARSSIQCNRLITFSLGSLTKLCTSTLPVPGGFGAPDSSGSYPPR</sequence>
<name>A0A4Y7L3H1_PAPSO</name>
<dbReference type="Gramene" id="RZC80094">
    <property type="protein sequence ID" value="RZC80094"/>
    <property type="gene ID" value="C5167_042670"/>
</dbReference>
<dbReference type="Proteomes" id="UP000316621">
    <property type="component" value="Chromosome 10"/>
</dbReference>
<organism evidence="1 2">
    <name type="scientific">Papaver somniferum</name>
    <name type="common">Opium poppy</name>
    <dbReference type="NCBI Taxonomy" id="3469"/>
    <lineage>
        <taxon>Eukaryota</taxon>
        <taxon>Viridiplantae</taxon>
        <taxon>Streptophyta</taxon>
        <taxon>Embryophyta</taxon>
        <taxon>Tracheophyta</taxon>
        <taxon>Spermatophyta</taxon>
        <taxon>Magnoliopsida</taxon>
        <taxon>Ranunculales</taxon>
        <taxon>Papaveraceae</taxon>
        <taxon>Papaveroideae</taxon>
        <taxon>Papaver</taxon>
    </lineage>
</organism>
<protein>
    <submittedName>
        <fullName evidence="1">Uncharacterized protein</fullName>
    </submittedName>
</protein>
<evidence type="ECO:0000313" key="2">
    <source>
        <dbReference type="Proteomes" id="UP000316621"/>
    </source>
</evidence>
<accession>A0A4Y7L3H1</accession>
<evidence type="ECO:0000313" key="1">
    <source>
        <dbReference type="EMBL" id="RZC80094.1"/>
    </source>
</evidence>
<dbReference type="AlphaFoldDB" id="A0A4Y7L3H1"/>
<dbReference type="EMBL" id="CM010724">
    <property type="protein sequence ID" value="RZC80094.1"/>
    <property type="molecule type" value="Genomic_DNA"/>
</dbReference>
<gene>
    <name evidence="1" type="ORF">C5167_042670</name>
</gene>
<reference evidence="1 2" key="1">
    <citation type="journal article" date="2018" name="Science">
        <title>The opium poppy genome and morphinan production.</title>
        <authorList>
            <person name="Guo L."/>
            <person name="Winzer T."/>
            <person name="Yang X."/>
            <person name="Li Y."/>
            <person name="Ning Z."/>
            <person name="He Z."/>
            <person name="Teodor R."/>
            <person name="Lu Y."/>
            <person name="Bowser T.A."/>
            <person name="Graham I.A."/>
            <person name="Ye K."/>
        </authorList>
    </citation>
    <scope>NUCLEOTIDE SEQUENCE [LARGE SCALE GENOMIC DNA]</scope>
    <source>
        <strain evidence="2">cv. HN1</strain>
        <tissue evidence="1">Leaves</tissue>
    </source>
</reference>
<proteinExistence type="predicted"/>
<keyword evidence="2" id="KW-1185">Reference proteome</keyword>